<feature type="domain" description="Carrier" evidence="1">
    <location>
        <begin position="1"/>
        <end position="79"/>
    </location>
</feature>
<organism evidence="2 3">
    <name type="scientific">Nocardia mangyaensis</name>
    <dbReference type="NCBI Taxonomy" id="2213200"/>
    <lineage>
        <taxon>Bacteria</taxon>
        <taxon>Bacillati</taxon>
        <taxon>Actinomycetota</taxon>
        <taxon>Actinomycetes</taxon>
        <taxon>Mycobacteriales</taxon>
        <taxon>Nocardiaceae</taxon>
        <taxon>Nocardia</taxon>
    </lineage>
</organism>
<reference evidence="2" key="1">
    <citation type="submission" date="2016-11" db="EMBL/GenBank/DDBJ databases">
        <authorList>
            <person name="Jaros S."/>
            <person name="Januszkiewicz K."/>
            <person name="Wedrychowicz H."/>
        </authorList>
    </citation>
    <scope>NUCLEOTIDE SEQUENCE [LARGE SCALE GENOMIC DNA]</scope>
    <source>
        <strain evidence="2">Y48</strain>
    </source>
</reference>
<proteinExistence type="predicted"/>
<sequence length="79" mass="8263">MNADTVEAALLVAFATRLASDPADIEPDQAIADLPGIDSLAMLRVIVDVETALGIQIPDDTAYAATTVRQLAKLIAEQA</sequence>
<keyword evidence="3" id="KW-1185">Reference proteome</keyword>
<dbReference type="EMBL" id="CP018082">
    <property type="protein sequence ID" value="APE35873.1"/>
    <property type="molecule type" value="Genomic_DNA"/>
</dbReference>
<dbReference type="SUPFAM" id="SSF47336">
    <property type="entry name" value="ACP-like"/>
    <property type="match status" value="1"/>
</dbReference>
<dbReference type="AlphaFoldDB" id="A0A1J0VV45"/>
<dbReference type="Pfam" id="PF00550">
    <property type="entry name" value="PP-binding"/>
    <property type="match status" value="1"/>
</dbReference>
<dbReference type="OrthoDB" id="9804551at2"/>
<name>A0A1J0VV45_9NOCA</name>
<dbReference type="PROSITE" id="PS50075">
    <property type="entry name" value="CARRIER"/>
    <property type="match status" value="1"/>
</dbReference>
<dbReference type="Proteomes" id="UP000183810">
    <property type="component" value="Chromosome"/>
</dbReference>
<protein>
    <recommendedName>
        <fullName evidence="1">Carrier domain-containing protein</fullName>
    </recommendedName>
</protein>
<accession>A0A1J0VV45</accession>
<dbReference type="InterPro" id="IPR009081">
    <property type="entry name" value="PP-bd_ACP"/>
</dbReference>
<dbReference type="InterPro" id="IPR036736">
    <property type="entry name" value="ACP-like_sf"/>
</dbReference>
<evidence type="ECO:0000259" key="1">
    <source>
        <dbReference type="PROSITE" id="PS50075"/>
    </source>
</evidence>
<dbReference type="RefSeq" id="WP_071929062.1">
    <property type="nucleotide sequence ID" value="NZ_CP018082.1"/>
</dbReference>
<dbReference type="Gene3D" id="1.10.1200.10">
    <property type="entry name" value="ACP-like"/>
    <property type="match status" value="1"/>
</dbReference>
<dbReference type="KEGG" id="nsl:BOX37_20135"/>
<gene>
    <name evidence="2" type="ORF">BOX37_20135</name>
</gene>
<evidence type="ECO:0000313" key="3">
    <source>
        <dbReference type="Proteomes" id="UP000183810"/>
    </source>
</evidence>
<evidence type="ECO:0000313" key="2">
    <source>
        <dbReference type="EMBL" id="APE35873.1"/>
    </source>
</evidence>